<proteinExistence type="predicted"/>
<keyword evidence="1" id="KW-1133">Transmembrane helix</keyword>
<name>A0A327QDU6_9BACT</name>
<evidence type="ECO:0000313" key="2">
    <source>
        <dbReference type="EMBL" id="RAJ02650.1"/>
    </source>
</evidence>
<gene>
    <name evidence="2" type="ORF">LX64_03670</name>
</gene>
<sequence>MNRTIKYAAYFLLAWVCLLSVIDFIVFQKPLNIENFWTILWKGLLLGVLIALTRLWLYRKKNTK</sequence>
<evidence type="ECO:0000256" key="1">
    <source>
        <dbReference type="SAM" id="Phobius"/>
    </source>
</evidence>
<evidence type="ECO:0000313" key="3">
    <source>
        <dbReference type="Proteomes" id="UP000249547"/>
    </source>
</evidence>
<organism evidence="2 3">
    <name type="scientific">Chitinophaga skermanii</name>
    <dbReference type="NCBI Taxonomy" id="331697"/>
    <lineage>
        <taxon>Bacteria</taxon>
        <taxon>Pseudomonadati</taxon>
        <taxon>Bacteroidota</taxon>
        <taxon>Chitinophagia</taxon>
        <taxon>Chitinophagales</taxon>
        <taxon>Chitinophagaceae</taxon>
        <taxon>Chitinophaga</taxon>
    </lineage>
</organism>
<dbReference type="AlphaFoldDB" id="A0A327QDU6"/>
<keyword evidence="1" id="KW-0812">Transmembrane</keyword>
<dbReference type="Proteomes" id="UP000249547">
    <property type="component" value="Unassembled WGS sequence"/>
</dbReference>
<reference evidence="2 3" key="1">
    <citation type="submission" date="2018-06" db="EMBL/GenBank/DDBJ databases">
        <title>Genomic Encyclopedia of Archaeal and Bacterial Type Strains, Phase II (KMG-II): from individual species to whole genera.</title>
        <authorList>
            <person name="Goeker M."/>
        </authorList>
    </citation>
    <scope>NUCLEOTIDE SEQUENCE [LARGE SCALE GENOMIC DNA]</scope>
    <source>
        <strain evidence="2 3">DSM 23857</strain>
    </source>
</reference>
<keyword evidence="1" id="KW-0472">Membrane</keyword>
<comment type="caution">
    <text evidence="2">The sequence shown here is derived from an EMBL/GenBank/DDBJ whole genome shotgun (WGS) entry which is preliminary data.</text>
</comment>
<feature type="transmembrane region" description="Helical" evidence="1">
    <location>
        <begin position="39"/>
        <end position="57"/>
    </location>
</feature>
<feature type="transmembrane region" description="Helical" evidence="1">
    <location>
        <begin position="7"/>
        <end position="27"/>
    </location>
</feature>
<dbReference type="EMBL" id="QLLL01000006">
    <property type="protein sequence ID" value="RAJ02650.1"/>
    <property type="molecule type" value="Genomic_DNA"/>
</dbReference>
<keyword evidence="3" id="KW-1185">Reference proteome</keyword>
<protein>
    <submittedName>
        <fullName evidence="2">Uncharacterized protein</fullName>
    </submittedName>
</protein>
<accession>A0A327QDU6</accession>